<feature type="compositionally biased region" description="Basic and acidic residues" evidence="1">
    <location>
        <begin position="230"/>
        <end position="271"/>
    </location>
</feature>
<evidence type="ECO:0000313" key="2">
    <source>
        <dbReference type="Proteomes" id="UP000887578"/>
    </source>
</evidence>
<protein>
    <submittedName>
        <fullName evidence="3">Dentin sialophosphoprotein-like</fullName>
    </submittedName>
</protein>
<feature type="region of interest" description="Disordered" evidence="1">
    <location>
        <begin position="1"/>
        <end position="398"/>
    </location>
</feature>
<feature type="compositionally biased region" description="Basic and acidic residues" evidence="1">
    <location>
        <begin position="1"/>
        <end position="15"/>
    </location>
</feature>
<reference evidence="3" key="1">
    <citation type="submission" date="2022-11" db="UniProtKB">
        <authorList>
            <consortium name="WormBaseParasite"/>
        </authorList>
    </citation>
    <scope>IDENTIFICATION</scope>
</reference>
<feature type="compositionally biased region" description="Basic and acidic residues" evidence="1">
    <location>
        <begin position="116"/>
        <end position="127"/>
    </location>
</feature>
<feature type="compositionally biased region" description="Basic and acidic residues" evidence="1">
    <location>
        <begin position="306"/>
        <end position="330"/>
    </location>
</feature>
<feature type="compositionally biased region" description="Basic and acidic residues" evidence="1">
    <location>
        <begin position="196"/>
        <end position="205"/>
    </location>
</feature>
<dbReference type="WBParaSite" id="PDA_v2.g16345.t1">
    <property type="protein sequence ID" value="PDA_v2.g16345.t1"/>
    <property type="gene ID" value="PDA_v2.g16345"/>
</dbReference>
<feature type="compositionally biased region" description="Basic and acidic residues" evidence="1">
    <location>
        <begin position="374"/>
        <end position="398"/>
    </location>
</feature>
<feature type="compositionally biased region" description="Polar residues" evidence="1">
    <location>
        <begin position="105"/>
        <end position="115"/>
    </location>
</feature>
<evidence type="ECO:0000256" key="1">
    <source>
        <dbReference type="SAM" id="MobiDB-lite"/>
    </source>
</evidence>
<dbReference type="AlphaFoldDB" id="A0A914PF71"/>
<feature type="compositionally biased region" description="Basic and acidic residues" evidence="1">
    <location>
        <begin position="94"/>
        <end position="104"/>
    </location>
</feature>
<name>A0A914PF71_9BILA</name>
<dbReference type="Proteomes" id="UP000887578">
    <property type="component" value="Unplaced"/>
</dbReference>
<feature type="compositionally biased region" description="Polar residues" evidence="1">
    <location>
        <begin position="206"/>
        <end position="229"/>
    </location>
</feature>
<proteinExistence type="predicted"/>
<organism evidence="2 3">
    <name type="scientific">Panagrolaimus davidi</name>
    <dbReference type="NCBI Taxonomy" id="227884"/>
    <lineage>
        <taxon>Eukaryota</taxon>
        <taxon>Metazoa</taxon>
        <taxon>Ecdysozoa</taxon>
        <taxon>Nematoda</taxon>
        <taxon>Chromadorea</taxon>
        <taxon>Rhabditida</taxon>
        <taxon>Tylenchina</taxon>
        <taxon>Panagrolaimomorpha</taxon>
        <taxon>Panagrolaimoidea</taxon>
        <taxon>Panagrolaimidae</taxon>
        <taxon>Panagrolaimus</taxon>
    </lineage>
</organism>
<evidence type="ECO:0000313" key="3">
    <source>
        <dbReference type="WBParaSite" id="PDA_v2.g16345.t1"/>
    </source>
</evidence>
<keyword evidence="2" id="KW-1185">Reference proteome</keyword>
<accession>A0A914PF71</accession>
<feature type="compositionally biased region" description="Basic and acidic residues" evidence="1">
    <location>
        <begin position="50"/>
        <end position="75"/>
    </location>
</feature>
<feature type="compositionally biased region" description="Basic and acidic residues" evidence="1">
    <location>
        <begin position="29"/>
        <end position="40"/>
    </location>
</feature>
<feature type="compositionally biased region" description="Polar residues" evidence="1">
    <location>
        <begin position="128"/>
        <end position="148"/>
    </location>
</feature>
<sequence>MNDRSAVENDRKNESDSDDSENNFGQQKECSDESKIKYADINRNPPDDNDQNKGFKEHESKTSAHNKKEDGKDNHTLAGRVRNTGVDVDASKANTKDVGFESKKNYTNTKASSPSPKEDTRNDDNSEKTQAAMQSGHQPKTQQKNDFTSSSDDSDREIDSSNQKNDRKCPDKTKSKSNENYQGLAENTGDSDGDLDPSKVSKNDSYDANNCDASENSTSKNPKSANAGQQKEDNQNHRDTAHKTQQKSHNDVKNKGDKEVQPKSHKSDSAKIVENSENETLADRVRDFGVDIDASKANTFGPKDLGFLKDDKNEDPNIKEKKSGDNKNQKNESSIQDINESAGKNEDKNSIKQWIENLVTNDKPKSDNTSNDLIDDKKGREVQDKSSAENKKSDSSMT</sequence>
<feature type="compositionally biased region" description="Basic and acidic residues" evidence="1">
    <location>
        <begin position="164"/>
        <end position="177"/>
    </location>
</feature>